<evidence type="ECO:0000256" key="8">
    <source>
        <dbReference type="ARBA" id="ARBA00022763"/>
    </source>
</evidence>
<dbReference type="InterPro" id="IPR012993">
    <property type="entry name" value="UME"/>
</dbReference>
<dbReference type="PANTHER" id="PTHR11139:SF125">
    <property type="entry name" value="SERINE_THREONINE-PROTEIN KINASE MEC1"/>
    <property type="match status" value="1"/>
</dbReference>
<keyword evidence="13" id="KW-0539">Nucleus</keyword>
<comment type="subcellular location">
    <subcellularLocation>
        <location evidence="1">Nucleus</location>
    </subcellularLocation>
</comment>
<dbReference type="GO" id="GO:0006325">
    <property type="term" value="P:chromatin organization"/>
    <property type="evidence" value="ECO:0007669"/>
    <property type="project" value="UniProtKB-KW"/>
</dbReference>
<dbReference type="InterPro" id="IPR016024">
    <property type="entry name" value="ARM-type_fold"/>
</dbReference>
<dbReference type="SUPFAM" id="SSF56112">
    <property type="entry name" value="Protein kinase-like (PK-like)"/>
    <property type="match status" value="1"/>
</dbReference>
<evidence type="ECO:0000256" key="10">
    <source>
        <dbReference type="ARBA" id="ARBA00022840"/>
    </source>
</evidence>
<dbReference type="InterPro" id="IPR003151">
    <property type="entry name" value="PIK-rel_kinase_FAT"/>
</dbReference>
<dbReference type="Pfam" id="PF08064">
    <property type="entry name" value="UME"/>
    <property type="match status" value="1"/>
</dbReference>
<feature type="domain" description="PI3K/PI4K catalytic" evidence="20">
    <location>
        <begin position="2088"/>
        <end position="2393"/>
    </location>
</feature>
<dbReference type="SMART" id="SM00802">
    <property type="entry name" value="UME"/>
    <property type="match status" value="1"/>
</dbReference>
<dbReference type="InterPro" id="IPR018936">
    <property type="entry name" value="PI3/4_kinase_CS"/>
</dbReference>
<dbReference type="EMBL" id="PUHR01000083">
    <property type="protein sequence ID" value="KAG0668012.1"/>
    <property type="molecule type" value="Genomic_DNA"/>
</dbReference>
<evidence type="ECO:0000256" key="13">
    <source>
        <dbReference type="ARBA" id="ARBA00023242"/>
    </source>
</evidence>
<dbReference type="Pfam" id="PF02260">
    <property type="entry name" value="FATC"/>
    <property type="match status" value="1"/>
</dbReference>
<comment type="catalytic activity">
    <reaction evidence="19">
        <text>L-seryl-[protein] + ATP = O-phospho-L-seryl-[protein] + ADP + H(+)</text>
        <dbReference type="Rhea" id="RHEA:17989"/>
        <dbReference type="Rhea" id="RHEA-COMP:9863"/>
        <dbReference type="Rhea" id="RHEA-COMP:11604"/>
        <dbReference type="ChEBI" id="CHEBI:15378"/>
        <dbReference type="ChEBI" id="CHEBI:29999"/>
        <dbReference type="ChEBI" id="CHEBI:30616"/>
        <dbReference type="ChEBI" id="CHEBI:83421"/>
        <dbReference type="ChEBI" id="CHEBI:456216"/>
        <dbReference type="EC" id="2.7.11.1"/>
    </reaction>
</comment>
<dbReference type="PROSITE" id="PS50290">
    <property type="entry name" value="PI3_4_KINASE_3"/>
    <property type="match status" value="1"/>
</dbReference>
<evidence type="ECO:0000256" key="6">
    <source>
        <dbReference type="ARBA" id="ARBA00022679"/>
    </source>
</evidence>
<evidence type="ECO:0000259" key="21">
    <source>
        <dbReference type="PROSITE" id="PS51189"/>
    </source>
</evidence>
<dbReference type="Pfam" id="PF02259">
    <property type="entry name" value="FAT"/>
    <property type="match status" value="1"/>
</dbReference>
<sequence length="2409" mass="278292">MESRIKYLDEIAVVLQRSKISKSKNQTIPPVIPQDGDPNSCELIRFLIKNLLDTQKGELFKNSTIFAKSINVLDLLLRTNPYLLIHPSLDIASFTDNLKQPIGMISLIETFIEVSMLNIDRPDRLWLIRRKLSSWHDLINDLYSGQYKLIQARYFDSTLDKYEKKLTTVRLGYCTYNHYIRYLQIIYVLCYLLDSRYSVYKTSFISKDANQGTDAWNTRFQKIMRMVLFIFQSVQLPPTTDYTDLQLNFLSLTVDQLLSNTICNVGETPRIISTDQFRFTIKMIHKYMKSDIIFQHGDNTTFAKCLLRVYSLCIPKRSKNNLVKPFFNLLMEELPIKQWIKDNLSQISSTENTGNTSIVNISIRSIIIVYFDMLRYSSPEESIVLNDYHNIWMADIFPAQLIRYIMEPFTDVSKQLENLRTLILTAYITQDCESTLYTEIEKLDRTILSHNNKKLEFVFDKISEGISACFAVNNSKKLIEWVRVLSRLACYESDHISVENISEWSVCKLCEGNNHSNIFKDIKPDRPDCSKHSMAFSVIEKSFLLRDNVRDFNEALLTGLLICLQHIFTHFQPRSLRTKSDSILRPEFELLTRCFTNHNRYLRLMAARLIPLWNITESHNKNLETTKGLIQLLQSLKSNVQSETLSMAWAQLTLTTSGQDFDSILLKQVLNLASTDYSTYLMIGFQLKNMARLLRKTPYQLISPILPDLLHQVGKGSAAMMPLLTRLVQLSGVSLSSILNSFQKYIVPYAAMQQNNDILGKIATVMCNGDTSLVNLKIEELLKKNISEIFAVCLVKHKLFSSEFIEKIFTNRVHTFDKSLIYRGLPNFVTLAEITKLYVFSEIKDENSIENSNAVLCSLRFLMTDFKNDHRRGAKYKTVQPWSEHQEKSFQKKMSEDILEKNMNNKEDSERKTNYYEKLRVIHGVAFLIQHCGEDVIIAALPQINICLQIALEIDEVRCAALRCWLLLVKKLPDDQLFTIIDGWVVFVLQKWTKLGAQQQSLAYKIFDYLIKYKLELIFESDPYIVFALKEKAELKILERDPVFVRMLGKNKNIQDLIPMFVKNLGSNNKYMIKQSLTDLKIFLKKKETATKTQVYSTDNNTPTTASLLATLLKTAYKFRTTNPGISQACSECISMIGVHDPSKYDNVVSTSSELTYDFNDRSQTIKFLIWVLNDFLVPSFWDSENPNKQLFVALVMQKSLDYCGLSSKSWDINNKEAYVEEYQLWSKFNKTAQATLSPLLSSLYFSSSTKSYVDLQYPYFDSKMSYQKWITSLTLDLITVGTTEFHPLHIFASLMRWDDGSFSNFILPYIVMDVLISAGDNEKCQNLANNLSIEFSHIFKLESHGLNHLQIDSRKMCYAAIFRVLEYGRQWLTQYKINYSQLHGTYIITDQKIIALLQRIKSFLNSIPLSLLANGSLEANSYERSAMYLEECYRQNDTTETGNEKLLKDLQQSYEEIGDIDSIDGVLKTFPSTDFHSKIEELRYSDNWSIAQDCFSVLSTFDNPQATKRMLKSMHDHQLYSRLLSNVSNVHPGNKMFFELMTNDYYNYGLEASNLLGNIDSLKFWIEKVESLGKITDPSILFQYNMAKTLSYVSKGDVNMASDYISRCYQVIGTHFTTSVANSTPVERMKLLTKLHGLYDVSLLASDNNEIQYKRNTNRLNARMEMVGPEFNTNHYLLSVRKSFNMLRNSKEENNDLVETFYKITKLARDNSRIDIAIDALMNCFQYGHPHAELEFAEVLWKQGENDRALKIVKEIHKRNQNNTTIKKHDKAKVLLKYTEWLDISNNSSSDLIIKQYRTVLRLDSTWYKPYYSFGLYYGKFLEKKKADRFIPDGKLESQSIAYFLKAFEKNTIQAREHLPKVVTFWLDTAERLQAPHLTEAEKVTIGSMNTSSSRDSAETIDSFLSKRMSTLKRATEEICKSVNDAIDNCPIYIWYSVLTQLLSRLLHSHPKTAALIRKILLKLAIQYPTHILWYVCILELSNINARAKCGEQIIEAYLKQSPESQSLVSQVRKLTRSLSKVSMTSAPDNQTRSGRSLIKDFRFDMKMAPSNITVPARINLETILPVSAESMSSYKPFRKDVTIAKFSDSYKIFSSLKKPKKINIIGSNGKSYGLMCKKEDVRQDNQYMQFATTMDFLLKKEVESTKRDLGITTYSVLSLTEECGILEFIPNVVTLRVILATQYQIKEIKYNMRVFHERWPHYSDAEKVTFFKEQLERFPPVLHEWFLQTFTDPISWYNARNTYSRSLAVMSMLGYILGLGDRHCENILLDTLTGKVLHVDFDCLFDKGKLLPCPEIVPFRLTQNVHDALGIIGTEGTFKKSSEVTLSLVRHNEIALMNVIETIVYDRDVAHQAELQEALKVLQNKIRGIDPRDGLVLSVAGQADTLICEARSPENLWRMYIGWMSFW</sequence>
<evidence type="ECO:0000256" key="14">
    <source>
        <dbReference type="ARBA" id="ARBA00023254"/>
    </source>
</evidence>
<dbReference type="FunFam" id="1.10.1070.11:FF:000033">
    <property type="entry name" value="Serine/threonine-protein kinase MEC1"/>
    <property type="match status" value="1"/>
</dbReference>
<dbReference type="InterPro" id="IPR057564">
    <property type="entry name" value="HEAT_ATR"/>
</dbReference>
<organism evidence="23 24">
    <name type="scientific">Maudiozyma exigua</name>
    <name type="common">Yeast</name>
    <name type="synonym">Kazachstania exigua</name>
    <dbReference type="NCBI Taxonomy" id="34358"/>
    <lineage>
        <taxon>Eukaryota</taxon>
        <taxon>Fungi</taxon>
        <taxon>Dikarya</taxon>
        <taxon>Ascomycota</taxon>
        <taxon>Saccharomycotina</taxon>
        <taxon>Saccharomycetes</taxon>
        <taxon>Saccharomycetales</taxon>
        <taxon>Saccharomycetaceae</taxon>
        <taxon>Maudiozyma</taxon>
    </lineage>
</organism>
<keyword evidence="11" id="KW-0156">Chromatin regulator</keyword>
<dbReference type="InterPro" id="IPR058681">
    <property type="entry name" value="HEAT_MEC1_N"/>
</dbReference>
<evidence type="ECO:0000256" key="12">
    <source>
        <dbReference type="ARBA" id="ARBA00023204"/>
    </source>
</evidence>
<dbReference type="GO" id="GO:0006281">
    <property type="term" value="P:DNA repair"/>
    <property type="evidence" value="ECO:0007669"/>
    <property type="project" value="UniProtKB-KW"/>
</dbReference>
<dbReference type="PANTHER" id="PTHR11139">
    <property type="entry name" value="ATAXIA TELANGIECTASIA MUTATED ATM -RELATED"/>
    <property type="match status" value="1"/>
</dbReference>
<dbReference type="PROSITE" id="PS51189">
    <property type="entry name" value="FAT"/>
    <property type="match status" value="1"/>
</dbReference>
<keyword evidence="12" id="KW-0234">DNA repair</keyword>
<evidence type="ECO:0000256" key="4">
    <source>
        <dbReference type="ARBA" id="ARBA00021345"/>
    </source>
</evidence>
<dbReference type="InterPro" id="IPR014009">
    <property type="entry name" value="PIK_FAT"/>
</dbReference>
<evidence type="ECO:0000259" key="22">
    <source>
        <dbReference type="PROSITE" id="PS51190"/>
    </source>
</evidence>
<evidence type="ECO:0000256" key="11">
    <source>
        <dbReference type="ARBA" id="ARBA00022853"/>
    </source>
</evidence>
<dbReference type="GO" id="GO:0005694">
    <property type="term" value="C:chromosome"/>
    <property type="evidence" value="ECO:0007669"/>
    <property type="project" value="TreeGrafter"/>
</dbReference>
<keyword evidence="9 23" id="KW-0418">Kinase</keyword>
<evidence type="ECO:0000259" key="20">
    <source>
        <dbReference type="PROSITE" id="PS50290"/>
    </source>
</evidence>
<dbReference type="GO" id="GO:0051321">
    <property type="term" value="P:meiotic cell cycle"/>
    <property type="evidence" value="ECO:0007669"/>
    <property type="project" value="UniProtKB-KW"/>
</dbReference>
<evidence type="ECO:0000256" key="18">
    <source>
        <dbReference type="ARBA" id="ARBA00047899"/>
    </source>
</evidence>
<dbReference type="InterPro" id="IPR036940">
    <property type="entry name" value="PI3/4_kinase_cat_sf"/>
</dbReference>
<dbReference type="PROSITE" id="PS00916">
    <property type="entry name" value="PI3_4_KINASE_2"/>
    <property type="match status" value="1"/>
</dbReference>
<evidence type="ECO:0000256" key="5">
    <source>
        <dbReference type="ARBA" id="ARBA00022527"/>
    </source>
</evidence>
<evidence type="ECO:0000313" key="24">
    <source>
        <dbReference type="Proteomes" id="UP000750334"/>
    </source>
</evidence>
<dbReference type="InterPro" id="IPR000403">
    <property type="entry name" value="PI3/4_kinase_cat_dom"/>
</dbReference>
<protein>
    <recommendedName>
        <fullName evidence="4">Serine/threonine-protein kinase MEC1</fullName>
        <ecNumber evidence="3">2.7.11.1</ecNumber>
    </recommendedName>
    <alternativeName>
        <fullName evidence="17">ATR homolog</fullName>
    </alternativeName>
    <alternativeName>
        <fullName evidence="16">DNA-damage checkpoint kinase MEC1</fullName>
    </alternativeName>
    <alternativeName>
        <fullName evidence="15">Mitosis entry checkpoint protein 1</fullName>
    </alternativeName>
</protein>
<dbReference type="Pfam" id="PF25385">
    <property type="entry name" value="HEAT_MEC1_N"/>
    <property type="match status" value="1"/>
</dbReference>
<dbReference type="Proteomes" id="UP000750334">
    <property type="component" value="Unassembled WGS sequence"/>
</dbReference>
<proteinExistence type="inferred from homology"/>
<dbReference type="GO" id="GO:0005524">
    <property type="term" value="F:ATP binding"/>
    <property type="evidence" value="ECO:0007669"/>
    <property type="project" value="UniProtKB-KW"/>
</dbReference>
<dbReference type="CDD" id="cd00892">
    <property type="entry name" value="PIKKc_ATR"/>
    <property type="match status" value="1"/>
</dbReference>
<evidence type="ECO:0000256" key="3">
    <source>
        <dbReference type="ARBA" id="ARBA00012513"/>
    </source>
</evidence>
<feature type="domain" description="FATC" evidence="22">
    <location>
        <begin position="2377"/>
        <end position="2409"/>
    </location>
</feature>
<dbReference type="SMART" id="SM01343">
    <property type="entry name" value="FATC"/>
    <property type="match status" value="1"/>
</dbReference>
<reference evidence="23 24" key="1">
    <citation type="submission" date="2020-11" db="EMBL/GenBank/DDBJ databases">
        <title>Kefir isolates.</title>
        <authorList>
            <person name="Marcisauskas S."/>
            <person name="Kim Y."/>
            <person name="Blasche S."/>
        </authorList>
    </citation>
    <scope>NUCLEOTIDE SEQUENCE [LARGE SCALE GENOMIC DNA]</scope>
    <source>
        <strain evidence="23 24">OG2</strain>
    </source>
</reference>
<evidence type="ECO:0000256" key="19">
    <source>
        <dbReference type="ARBA" id="ARBA00048679"/>
    </source>
</evidence>
<dbReference type="InterPro" id="IPR003152">
    <property type="entry name" value="FATC_dom"/>
</dbReference>
<evidence type="ECO:0000313" key="23">
    <source>
        <dbReference type="EMBL" id="KAG0668012.1"/>
    </source>
</evidence>
<dbReference type="InterPro" id="IPR056802">
    <property type="entry name" value="ATR-like_M-HEAT"/>
</dbReference>
<dbReference type="PROSITE" id="PS51190">
    <property type="entry name" value="FATC"/>
    <property type="match status" value="1"/>
</dbReference>
<comment type="catalytic activity">
    <reaction evidence="18">
        <text>L-threonyl-[protein] + ATP = O-phospho-L-threonyl-[protein] + ADP + H(+)</text>
        <dbReference type="Rhea" id="RHEA:46608"/>
        <dbReference type="Rhea" id="RHEA-COMP:11060"/>
        <dbReference type="Rhea" id="RHEA-COMP:11605"/>
        <dbReference type="ChEBI" id="CHEBI:15378"/>
        <dbReference type="ChEBI" id="CHEBI:30013"/>
        <dbReference type="ChEBI" id="CHEBI:30616"/>
        <dbReference type="ChEBI" id="CHEBI:61977"/>
        <dbReference type="ChEBI" id="CHEBI:456216"/>
        <dbReference type="EC" id="2.7.11.1"/>
    </reaction>
</comment>
<comment type="caution">
    <text evidence="23">The sequence shown here is derived from an EMBL/GenBank/DDBJ whole genome shotgun (WGS) entry which is preliminary data.</text>
</comment>
<evidence type="ECO:0000256" key="2">
    <source>
        <dbReference type="ARBA" id="ARBA00010769"/>
    </source>
</evidence>
<dbReference type="Pfam" id="PF00454">
    <property type="entry name" value="PI3_PI4_kinase"/>
    <property type="match status" value="1"/>
</dbReference>
<evidence type="ECO:0000256" key="1">
    <source>
        <dbReference type="ARBA" id="ARBA00004123"/>
    </source>
</evidence>
<keyword evidence="24" id="KW-1185">Reference proteome</keyword>
<dbReference type="Pfam" id="PF25030">
    <property type="entry name" value="M-HEAT_ATR"/>
    <property type="match status" value="1"/>
</dbReference>
<evidence type="ECO:0000256" key="17">
    <source>
        <dbReference type="ARBA" id="ARBA00033001"/>
    </source>
</evidence>
<dbReference type="InterPro" id="IPR011009">
    <property type="entry name" value="Kinase-like_dom_sf"/>
</dbReference>
<evidence type="ECO:0000256" key="16">
    <source>
        <dbReference type="ARBA" id="ARBA00030459"/>
    </source>
</evidence>
<dbReference type="SMART" id="SM00146">
    <property type="entry name" value="PI3Kc"/>
    <property type="match status" value="1"/>
</dbReference>
<dbReference type="GO" id="GO:0000723">
    <property type="term" value="P:telomere maintenance"/>
    <property type="evidence" value="ECO:0007669"/>
    <property type="project" value="TreeGrafter"/>
</dbReference>
<gene>
    <name evidence="23" type="primary">MEC1</name>
    <name evidence="23" type="ORF">C6P45_005148</name>
</gene>
<evidence type="ECO:0000256" key="7">
    <source>
        <dbReference type="ARBA" id="ARBA00022741"/>
    </source>
</evidence>
<dbReference type="Gene3D" id="3.30.1010.10">
    <property type="entry name" value="Phosphatidylinositol 3-kinase Catalytic Subunit, Chain A, domain 4"/>
    <property type="match status" value="1"/>
</dbReference>
<dbReference type="Gene3D" id="1.10.1070.11">
    <property type="entry name" value="Phosphatidylinositol 3-/4-kinase, catalytic domain"/>
    <property type="match status" value="1"/>
</dbReference>
<dbReference type="GO" id="GO:0000077">
    <property type="term" value="P:DNA damage checkpoint signaling"/>
    <property type="evidence" value="ECO:0007669"/>
    <property type="project" value="TreeGrafter"/>
</dbReference>
<dbReference type="GO" id="GO:0005634">
    <property type="term" value="C:nucleus"/>
    <property type="evidence" value="ECO:0007669"/>
    <property type="project" value="UniProtKB-SubCell"/>
</dbReference>
<feature type="domain" description="FAT" evidence="21">
    <location>
        <begin position="1412"/>
        <end position="1983"/>
    </location>
</feature>
<evidence type="ECO:0000256" key="15">
    <source>
        <dbReference type="ARBA" id="ARBA00029679"/>
    </source>
</evidence>
<comment type="similarity">
    <text evidence="2">Belongs to the PI3/PI4-kinase family. ATM subfamily.</text>
</comment>
<accession>A0A9P6WBN8</accession>
<keyword evidence="8" id="KW-0227">DNA damage</keyword>
<evidence type="ECO:0000256" key="9">
    <source>
        <dbReference type="ARBA" id="ARBA00022777"/>
    </source>
</evidence>
<name>A0A9P6WBN8_MAUEX</name>
<keyword evidence="10" id="KW-0067">ATP-binding</keyword>
<dbReference type="OrthoDB" id="381190at2759"/>
<keyword evidence="14" id="KW-0469">Meiosis</keyword>
<dbReference type="Pfam" id="PF23593">
    <property type="entry name" value="HEAT_ATR"/>
    <property type="match status" value="1"/>
</dbReference>
<dbReference type="SUPFAM" id="SSF48371">
    <property type="entry name" value="ARM repeat"/>
    <property type="match status" value="1"/>
</dbReference>
<keyword evidence="6" id="KW-0808">Transferase</keyword>
<dbReference type="InterPro" id="IPR050517">
    <property type="entry name" value="DDR_Repair_Kinase"/>
</dbReference>
<keyword evidence="5" id="KW-0723">Serine/threonine-protein kinase</keyword>
<dbReference type="EC" id="2.7.11.1" evidence="3"/>
<dbReference type="GO" id="GO:0004674">
    <property type="term" value="F:protein serine/threonine kinase activity"/>
    <property type="evidence" value="ECO:0007669"/>
    <property type="project" value="UniProtKB-KW"/>
</dbReference>
<dbReference type="PROSITE" id="PS00915">
    <property type="entry name" value="PI3_4_KINASE_1"/>
    <property type="match status" value="1"/>
</dbReference>
<keyword evidence="7" id="KW-0547">Nucleotide-binding</keyword>